<keyword evidence="7 17" id="KW-0378">Hydrolase</keyword>
<name>A0A097AQ75_THEKI</name>
<feature type="domain" description="Peptidase C39" evidence="16">
    <location>
        <begin position="12"/>
        <end position="137"/>
    </location>
</feature>
<evidence type="ECO:0000256" key="3">
    <source>
        <dbReference type="ARBA" id="ARBA00022475"/>
    </source>
</evidence>
<dbReference type="EMBL" id="CP009170">
    <property type="protein sequence ID" value="AIS51984.1"/>
    <property type="molecule type" value="Genomic_DNA"/>
</dbReference>
<evidence type="ECO:0000256" key="1">
    <source>
        <dbReference type="ARBA" id="ARBA00004651"/>
    </source>
</evidence>
<keyword evidence="2" id="KW-0813">Transport</keyword>
<organism evidence="17 18">
    <name type="scientific">Thermoanaerobacter kivui</name>
    <name type="common">Acetogenium kivui</name>
    <dbReference type="NCBI Taxonomy" id="2325"/>
    <lineage>
        <taxon>Bacteria</taxon>
        <taxon>Bacillati</taxon>
        <taxon>Bacillota</taxon>
        <taxon>Clostridia</taxon>
        <taxon>Thermoanaerobacterales</taxon>
        <taxon>Thermoanaerobacteraceae</taxon>
        <taxon>Thermoanaerobacter</taxon>
    </lineage>
</organism>
<dbReference type="InterPro" id="IPR017871">
    <property type="entry name" value="ABC_transporter-like_CS"/>
</dbReference>
<dbReference type="GO" id="GO:0006508">
    <property type="term" value="P:proteolysis"/>
    <property type="evidence" value="ECO:0007669"/>
    <property type="project" value="UniProtKB-KW"/>
</dbReference>
<feature type="domain" description="ABC transporter" evidence="14">
    <location>
        <begin position="484"/>
        <end position="718"/>
    </location>
</feature>
<evidence type="ECO:0000256" key="12">
    <source>
        <dbReference type="ARBA" id="ARBA00023136"/>
    </source>
</evidence>
<dbReference type="GO" id="GO:0005524">
    <property type="term" value="F:ATP binding"/>
    <property type="evidence" value="ECO:0007669"/>
    <property type="project" value="UniProtKB-KW"/>
</dbReference>
<dbReference type="Gene3D" id="1.20.1560.10">
    <property type="entry name" value="ABC transporter type 1, transmembrane domain"/>
    <property type="match status" value="1"/>
</dbReference>
<dbReference type="MEROPS" id="C39.001"/>
<evidence type="ECO:0000256" key="9">
    <source>
        <dbReference type="ARBA" id="ARBA00022840"/>
    </source>
</evidence>
<dbReference type="EC" id="3.4.22.-" evidence="17"/>
<keyword evidence="5 13" id="KW-0812">Transmembrane</keyword>
<feature type="transmembrane region" description="Helical" evidence="13">
    <location>
        <begin position="306"/>
        <end position="325"/>
    </location>
</feature>
<dbReference type="GO" id="GO:0015421">
    <property type="term" value="F:ABC-type oligopeptide transporter activity"/>
    <property type="evidence" value="ECO:0007669"/>
    <property type="project" value="TreeGrafter"/>
</dbReference>
<feature type="transmembrane region" description="Helical" evidence="13">
    <location>
        <begin position="200"/>
        <end position="221"/>
    </location>
</feature>
<dbReference type="CDD" id="cd18570">
    <property type="entry name" value="ABC_6TM_PCAT1_LagD_like"/>
    <property type="match status" value="1"/>
</dbReference>
<dbReference type="InterPro" id="IPR005074">
    <property type="entry name" value="Peptidase_C39"/>
</dbReference>
<dbReference type="Proteomes" id="UP000029669">
    <property type="component" value="Chromosome"/>
</dbReference>
<feature type="domain" description="ABC transmembrane type-1" evidence="15">
    <location>
        <begin position="170"/>
        <end position="449"/>
    </location>
</feature>
<dbReference type="GO" id="GO:0016887">
    <property type="term" value="F:ATP hydrolysis activity"/>
    <property type="evidence" value="ECO:0007669"/>
    <property type="project" value="InterPro"/>
</dbReference>
<dbReference type="STRING" id="2325.TKV_c08010"/>
<dbReference type="RefSeq" id="WP_049684812.1">
    <property type="nucleotide sequence ID" value="NZ_CP009170.1"/>
</dbReference>
<dbReference type="InterPro" id="IPR003593">
    <property type="entry name" value="AAA+_ATPase"/>
</dbReference>
<dbReference type="PROSITE" id="PS50893">
    <property type="entry name" value="ABC_TRANSPORTER_2"/>
    <property type="match status" value="1"/>
</dbReference>
<dbReference type="HOGENOM" id="CLU_000604_84_3_9"/>
<feature type="transmembrane region" description="Helical" evidence="13">
    <location>
        <begin position="277"/>
        <end position="300"/>
    </location>
</feature>
<dbReference type="Gene3D" id="3.90.70.10">
    <property type="entry name" value="Cysteine proteinases"/>
    <property type="match status" value="1"/>
</dbReference>
<dbReference type="SUPFAM" id="SSF90123">
    <property type="entry name" value="ABC transporter transmembrane region"/>
    <property type="match status" value="1"/>
</dbReference>
<keyword evidence="11 13" id="KW-1133">Transmembrane helix</keyword>
<evidence type="ECO:0000256" key="5">
    <source>
        <dbReference type="ARBA" id="ARBA00022692"/>
    </source>
</evidence>
<sequence length="740" mass="83277">MNIFKRYVCIKQHDIKDCGAACLATISKQYGLKIPISKIREVAGTDKQGTSAYGLIKAAEKLGFTAKGVKANKPEDIFNEFPLPAIAHVIIDGRLLHYVVIHKITKKELIIADPAKGIVRYTPKEFFKIWTGVLILMVPTVQFKKGDETQGLFSRFFSLLKPQKRLIVHIFFVSLVFTILGIIGSFYFKFLMDSILPNGLVKTLNMFSIGIIVLYIFKILLNAFRTQLLLYLSQNIDIPLMLGYYNHVIELPMNFFDTREVGEIISRFNDAARIREAISGATLTVMIDTLMVIIGGAILYSQNHMLFGITLVPVILYAIIVWVFNNPLKNINRTMMENNAKLTSYLVESLNGIGTVKAFNAERKVNFETEKRFIKFIKSAFKNGWMNNLQSSLKSGVKSVFGIVLLWVGANEVIHGRLSIGELLTFNALLAYFLEPIENLINLQPQIQTALVAADRLGEILDLEIEKSKNEDKKINPASLRGDIDFVNVTFRYGTRQKVLDDITLHISSGEKIALVGESGSGKTTLVKLLMSFYQPEKGEILINGYNIKDINLEVLREKIAYISQNAFFFNGTIRENLTLGSDNIEFEEIIEACKKAQIHDFINSLPLRYETMLEENGANLSGGQKQRLAIARAILKKPDILIMDEATSNLDSTTEKTIHDMIDEFSKDITTIIIAHRLSTIMRSDTIYVMDKGKIVESGSHEELMRLGGKYYELWKDQIPISNYELGDEEAAASNSIGA</sequence>
<reference evidence="18" key="1">
    <citation type="journal article" date="2015" name="Genome Announc.">
        <title>Whole-Genome Sequences of 80 Environmental and Clinical Isolates of Burkholderia pseudomallei.</title>
        <authorList>
            <person name="Johnson S.L."/>
            <person name="Baker A.L."/>
            <person name="Chain P.S."/>
            <person name="Currie B.J."/>
            <person name="Daligault H.E."/>
            <person name="Davenport K.W."/>
            <person name="Davis C.B."/>
            <person name="Inglis T.J."/>
            <person name="Kaestli M."/>
            <person name="Koren S."/>
            <person name="Mayo M."/>
            <person name="Merritt A.J."/>
            <person name="Price E.P."/>
            <person name="Sarovich D.S."/>
            <person name="Warner J."/>
            <person name="Rosovitz M.J."/>
        </authorList>
    </citation>
    <scope>NUCLEOTIDE SEQUENCE [LARGE SCALE GENOMIC DNA]</scope>
    <source>
        <strain evidence="18">DSM 2030</strain>
    </source>
</reference>
<evidence type="ECO:0000259" key="16">
    <source>
        <dbReference type="PROSITE" id="PS50990"/>
    </source>
</evidence>
<dbReference type="Pfam" id="PF03412">
    <property type="entry name" value="Peptidase_C39"/>
    <property type="match status" value="1"/>
</dbReference>
<evidence type="ECO:0000259" key="14">
    <source>
        <dbReference type="PROSITE" id="PS50893"/>
    </source>
</evidence>
<dbReference type="GO" id="GO:0008234">
    <property type="term" value="F:cysteine-type peptidase activity"/>
    <property type="evidence" value="ECO:0007669"/>
    <property type="project" value="UniProtKB-KW"/>
</dbReference>
<dbReference type="AlphaFoldDB" id="A0A097AQ75"/>
<dbReference type="InterPro" id="IPR039421">
    <property type="entry name" value="Type_1_exporter"/>
</dbReference>
<keyword evidence="10" id="KW-1278">Translocase</keyword>
<evidence type="ECO:0000313" key="18">
    <source>
        <dbReference type="Proteomes" id="UP000029669"/>
    </source>
</evidence>
<evidence type="ECO:0000256" key="2">
    <source>
        <dbReference type="ARBA" id="ARBA00022448"/>
    </source>
</evidence>
<evidence type="ECO:0000256" key="6">
    <source>
        <dbReference type="ARBA" id="ARBA00022741"/>
    </source>
</evidence>
<evidence type="ECO:0000256" key="11">
    <source>
        <dbReference type="ARBA" id="ARBA00022989"/>
    </source>
</evidence>
<evidence type="ECO:0000256" key="13">
    <source>
        <dbReference type="SAM" id="Phobius"/>
    </source>
</evidence>
<dbReference type="SMART" id="SM00382">
    <property type="entry name" value="AAA"/>
    <property type="match status" value="1"/>
</dbReference>
<dbReference type="CDD" id="cd02418">
    <property type="entry name" value="Peptidase_C39B"/>
    <property type="match status" value="1"/>
</dbReference>
<dbReference type="InterPro" id="IPR003439">
    <property type="entry name" value="ABC_transporter-like_ATP-bd"/>
</dbReference>
<dbReference type="Pfam" id="PF00664">
    <property type="entry name" value="ABC_membrane"/>
    <property type="match status" value="1"/>
</dbReference>
<keyword evidence="8" id="KW-0788">Thiol protease</keyword>
<dbReference type="PROSITE" id="PS50990">
    <property type="entry name" value="PEPTIDASE_C39"/>
    <property type="match status" value="1"/>
</dbReference>
<evidence type="ECO:0000256" key="10">
    <source>
        <dbReference type="ARBA" id="ARBA00022967"/>
    </source>
</evidence>
<keyword evidence="6" id="KW-0547">Nucleotide-binding</keyword>
<comment type="subcellular location">
    <subcellularLocation>
        <location evidence="1">Cell membrane</location>
        <topology evidence="1">Multi-pass membrane protein</topology>
    </subcellularLocation>
</comment>
<evidence type="ECO:0000256" key="4">
    <source>
        <dbReference type="ARBA" id="ARBA00022670"/>
    </source>
</evidence>
<dbReference type="InterPro" id="IPR005897">
    <property type="entry name" value="Pept_C39_ABC_bacteriocin"/>
</dbReference>
<dbReference type="OrthoDB" id="9762517at2"/>
<evidence type="ECO:0000256" key="7">
    <source>
        <dbReference type="ARBA" id="ARBA00022801"/>
    </source>
</evidence>
<evidence type="ECO:0000313" key="17">
    <source>
        <dbReference type="EMBL" id="AIS51984.1"/>
    </source>
</evidence>
<feature type="transmembrane region" description="Helical" evidence="13">
    <location>
        <begin position="166"/>
        <end position="188"/>
    </location>
</feature>
<dbReference type="GO" id="GO:0005886">
    <property type="term" value="C:plasma membrane"/>
    <property type="evidence" value="ECO:0007669"/>
    <property type="project" value="UniProtKB-SubCell"/>
</dbReference>
<dbReference type="InterPro" id="IPR027417">
    <property type="entry name" value="P-loop_NTPase"/>
</dbReference>
<protein>
    <submittedName>
        <fullName evidence="17">Lactococcin-G-processing and transport ATP-binding protein LagD</fullName>
        <ecNumber evidence="17">3.4.22.-</ecNumber>
    </submittedName>
</protein>
<dbReference type="PANTHER" id="PTHR43394:SF1">
    <property type="entry name" value="ATP-BINDING CASSETTE SUB-FAMILY B MEMBER 10, MITOCHONDRIAL"/>
    <property type="match status" value="1"/>
</dbReference>
<accession>A0A097AQ75</accession>
<proteinExistence type="predicted"/>
<keyword evidence="9 17" id="KW-0067">ATP-binding</keyword>
<dbReference type="Pfam" id="PF00005">
    <property type="entry name" value="ABC_tran"/>
    <property type="match status" value="1"/>
</dbReference>
<keyword evidence="3" id="KW-1003">Cell membrane</keyword>
<dbReference type="GO" id="GO:0043214">
    <property type="term" value="F:ABC-type bacteriocin transporter activity"/>
    <property type="evidence" value="ECO:0007669"/>
    <property type="project" value="InterPro"/>
</dbReference>
<gene>
    <name evidence="17" type="primary">lagD</name>
    <name evidence="17" type="ORF">TKV_c08010</name>
</gene>
<dbReference type="NCBIfam" id="TIGR01193">
    <property type="entry name" value="bacteriocin_ABC"/>
    <property type="match status" value="1"/>
</dbReference>
<dbReference type="PROSITE" id="PS50929">
    <property type="entry name" value="ABC_TM1F"/>
    <property type="match status" value="1"/>
</dbReference>
<evidence type="ECO:0000256" key="8">
    <source>
        <dbReference type="ARBA" id="ARBA00022807"/>
    </source>
</evidence>
<keyword evidence="4" id="KW-0645">Protease</keyword>
<keyword evidence="18" id="KW-1185">Reference proteome</keyword>
<dbReference type="PANTHER" id="PTHR43394">
    <property type="entry name" value="ATP-DEPENDENT PERMEASE MDL1, MITOCHONDRIAL"/>
    <property type="match status" value="1"/>
</dbReference>
<dbReference type="Gene3D" id="3.40.50.300">
    <property type="entry name" value="P-loop containing nucleotide triphosphate hydrolases"/>
    <property type="match status" value="1"/>
</dbReference>
<dbReference type="FunFam" id="3.40.50.300:FF:000287">
    <property type="entry name" value="Multidrug ABC transporter ATP-binding protein"/>
    <property type="match status" value="1"/>
</dbReference>
<dbReference type="PROSITE" id="PS00211">
    <property type="entry name" value="ABC_TRANSPORTER_1"/>
    <property type="match status" value="1"/>
</dbReference>
<evidence type="ECO:0000259" key="15">
    <source>
        <dbReference type="PROSITE" id="PS50929"/>
    </source>
</evidence>
<dbReference type="eggNOG" id="COG2274">
    <property type="taxonomic scope" value="Bacteria"/>
</dbReference>
<keyword evidence="12 13" id="KW-0472">Membrane</keyword>
<dbReference type="InterPro" id="IPR036640">
    <property type="entry name" value="ABC1_TM_sf"/>
</dbReference>
<dbReference type="SUPFAM" id="SSF52540">
    <property type="entry name" value="P-loop containing nucleoside triphosphate hydrolases"/>
    <property type="match status" value="1"/>
</dbReference>
<dbReference type="KEGG" id="tki:TKV_c08010"/>
<dbReference type="InterPro" id="IPR011527">
    <property type="entry name" value="ABC1_TM_dom"/>
</dbReference>